<dbReference type="EMBL" id="BMDY01000009">
    <property type="protein sequence ID" value="GGB05648.1"/>
    <property type="molecule type" value="Genomic_DNA"/>
</dbReference>
<dbReference type="Gene3D" id="3.40.50.300">
    <property type="entry name" value="P-loop containing nucleotide triphosphate hydrolases"/>
    <property type="match status" value="1"/>
</dbReference>
<reference evidence="4" key="1">
    <citation type="journal article" date="2019" name="Int. J. Syst. Evol. Microbiol.">
        <title>The Global Catalogue of Microorganisms (GCM) 10K type strain sequencing project: providing services to taxonomists for standard genome sequencing and annotation.</title>
        <authorList>
            <consortium name="The Broad Institute Genomics Platform"/>
            <consortium name="The Broad Institute Genome Sequencing Center for Infectious Disease"/>
            <person name="Wu L."/>
            <person name="Ma J."/>
        </authorList>
    </citation>
    <scope>NUCLEOTIDE SEQUENCE [LARGE SCALE GENOMIC DNA]</scope>
    <source>
        <strain evidence="4">CGMCC 1.10131</strain>
    </source>
</reference>
<sequence length="545" mass="61303">MYLDYFGLKENPFSIAPNPDFLFMSERHKEALAHLSFGLGETGGFVLLTGEVGTGKTTVSRALLKQLPENTQVAMVLNPSLTELELLATVCDELKIDYDKTSFSVKDFGDAIRQRLLENHWAGGNTMLLIDEAQHLSVEVLEQLRLLTNFETDTRKLLRVVLIGQPELQQKLKQPILRQLAQRITARYHLLPLTVNEVEAYIRHRLRVAGCERPLFSRALVKQLHSAAEGIPRVINLLCDRALLAAYGHDQMVVDKKALKQAIAEIALSEPKATGLSLGYLATGALLGGLLLAAFYWGPRLLTPLVEPQPQASPAISASALDKQRLQAQQLAMQQQAAQREQVQQQQQQWQRLKASSILPDRSWQLLLRSWGYDVPISQASCSLVTAIDLHCLSLNGGEKVLREVNLPAVVALEDQGERFYAVIRHWGAKVELWLGEQSMLVSEQWLGQRWQGEFQVLWQPPQGFDGVLKQGNQGQAVYWLEQSLSLIQGQAPRQTFSFDQQLSQQVRQFQQQNNLNADGIAGVFTLLRLNQQIYVDQPRLQEMN</sequence>
<keyword evidence="1" id="KW-0175">Coiled coil</keyword>
<comment type="caution">
    <text evidence="3">The sequence shown here is derived from an EMBL/GenBank/DDBJ whole genome shotgun (WGS) entry which is preliminary data.</text>
</comment>
<dbReference type="SUPFAM" id="SSF52540">
    <property type="entry name" value="P-loop containing nucleoside triphosphate hydrolases"/>
    <property type="match status" value="1"/>
</dbReference>
<proteinExistence type="predicted"/>
<dbReference type="CDD" id="cd00009">
    <property type="entry name" value="AAA"/>
    <property type="match status" value="1"/>
</dbReference>
<dbReference type="Gene3D" id="3.90.70.10">
    <property type="entry name" value="Cysteine proteinases"/>
    <property type="match status" value="1"/>
</dbReference>
<organism evidence="3 4">
    <name type="scientific">Agarivorans gilvus</name>
    <dbReference type="NCBI Taxonomy" id="680279"/>
    <lineage>
        <taxon>Bacteria</taxon>
        <taxon>Pseudomonadati</taxon>
        <taxon>Pseudomonadota</taxon>
        <taxon>Gammaproteobacteria</taxon>
        <taxon>Alteromonadales</taxon>
        <taxon>Alteromonadaceae</taxon>
        <taxon>Agarivorans</taxon>
    </lineage>
</organism>
<accession>A0ABQ1I2P4</accession>
<dbReference type="RefSeq" id="WP_055734223.1">
    <property type="nucleotide sequence ID" value="NZ_BMDY01000009.1"/>
</dbReference>
<dbReference type="InterPro" id="IPR003593">
    <property type="entry name" value="AAA+_ATPase"/>
</dbReference>
<dbReference type="PANTHER" id="PTHR35894:SF1">
    <property type="entry name" value="PHOSPHORIBULOKINASE _ URIDINE KINASE FAMILY"/>
    <property type="match status" value="1"/>
</dbReference>
<dbReference type="InterPro" id="IPR049945">
    <property type="entry name" value="AAA_22"/>
</dbReference>
<dbReference type="InterPro" id="IPR048809">
    <property type="entry name" value="GspA_C39-like"/>
</dbReference>
<feature type="coiled-coil region" evidence="1">
    <location>
        <begin position="321"/>
        <end position="353"/>
    </location>
</feature>
<dbReference type="SUPFAM" id="SSF47090">
    <property type="entry name" value="PGBD-like"/>
    <property type="match status" value="1"/>
</dbReference>
<feature type="domain" description="AAA+ ATPase" evidence="2">
    <location>
        <begin position="42"/>
        <end position="196"/>
    </location>
</feature>
<dbReference type="InterPro" id="IPR052026">
    <property type="entry name" value="ExeA_AAA_ATPase_DNA-bind"/>
</dbReference>
<evidence type="ECO:0000256" key="1">
    <source>
        <dbReference type="SAM" id="Coils"/>
    </source>
</evidence>
<name>A0ABQ1I2P4_9ALTE</name>
<dbReference type="InterPro" id="IPR027417">
    <property type="entry name" value="P-loop_NTPase"/>
</dbReference>
<protein>
    <submittedName>
        <fullName evidence="3">ATPase AAA</fullName>
    </submittedName>
</protein>
<evidence type="ECO:0000313" key="3">
    <source>
        <dbReference type="EMBL" id="GGB05648.1"/>
    </source>
</evidence>
<dbReference type="PANTHER" id="PTHR35894">
    <property type="entry name" value="GENERAL SECRETION PATHWAY PROTEIN A-RELATED"/>
    <property type="match status" value="1"/>
</dbReference>
<dbReference type="Proteomes" id="UP000651977">
    <property type="component" value="Unassembled WGS sequence"/>
</dbReference>
<dbReference type="SMART" id="SM00382">
    <property type="entry name" value="AAA"/>
    <property type="match status" value="1"/>
</dbReference>
<dbReference type="InterPro" id="IPR002477">
    <property type="entry name" value="Peptidoglycan-bd-like"/>
</dbReference>
<dbReference type="Pfam" id="PF01471">
    <property type="entry name" value="PG_binding_1"/>
    <property type="match status" value="1"/>
</dbReference>
<dbReference type="Pfam" id="PF21327">
    <property type="entry name" value="GspA_C39-like"/>
    <property type="match status" value="1"/>
</dbReference>
<evidence type="ECO:0000259" key="2">
    <source>
        <dbReference type="SMART" id="SM00382"/>
    </source>
</evidence>
<dbReference type="Gene3D" id="1.10.101.10">
    <property type="entry name" value="PGBD-like superfamily/PGBD"/>
    <property type="match status" value="1"/>
</dbReference>
<evidence type="ECO:0000313" key="4">
    <source>
        <dbReference type="Proteomes" id="UP000651977"/>
    </source>
</evidence>
<gene>
    <name evidence="3" type="primary">gspA</name>
    <name evidence="3" type="ORF">GCM10007414_18800</name>
</gene>
<dbReference type="InterPro" id="IPR036366">
    <property type="entry name" value="PGBDSf"/>
</dbReference>
<keyword evidence="4" id="KW-1185">Reference proteome</keyword>
<dbReference type="InterPro" id="IPR036365">
    <property type="entry name" value="PGBD-like_sf"/>
</dbReference>
<dbReference type="Pfam" id="PF13401">
    <property type="entry name" value="AAA_22"/>
    <property type="match status" value="1"/>
</dbReference>